<dbReference type="SUPFAM" id="SSF54862">
    <property type="entry name" value="4Fe-4S ferredoxins"/>
    <property type="match status" value="1"/>
</dbReference>
<evidence type="ECO:0000256" key="4">
    <source>
        <dbReference type="ARBA" id="ARBA00022737"/>
    </source>
</evidence>
<dbReference type="Gene3D" id="1.20.5.480">
    <property type="entry name" value="Single helix bin"/>
    <property type="match status" value="1"/>
</dbReference>
<dbReference type="InterPro" id="IPR017900">
    <property type="entry name" value="4Fe4S_Fe_S_CS"/>
</dbReference>
<evidence type="ECO:0000313" key="8">
    <source>
        <dbReference type="EMBL" id="UWZ78880.1"/>
    </source>
</evidence>
<feature type="domain" description="4Fe-4S ferredoxin-type" evidence="7">
    <location>
        <begin position="98"/>
        <end position="127"/>
    </location>
</feature>
<keyword evidence="6" id="KW-0411">Iron-sulfur</keyword>
<evidence type="ECO:0000256" key="5">
    <source>
        <dbReference type="ARBA" id="ARBA00023004"/>
    </source>
</evidence>
<organism evidence="8 9">
    <name type="scientific">Geoalkalibacter halelectricus</name>
    <dbReference type="NCBI Taxonomy" id="2847045"/>
    <lineage>
        <taxon>Bacteria</taxon>
        <taxon>Pseudomonadati</taxon>
        <taxon>Thermodesulfobacteriota</taxon>
        <taxon>Desulfuromonadia</taxon>
        <taxon>Desulfuromonadales</taxon>
        <taxon>Geoalkalibacteraceae</taxon>
        <taxon>Geoalkalibacter</taxon>
    </lineage>
</organism>
<dbReference type="EMBL" id="CP092109">
    <property type="protein sequence ID" value="UWZ78880.1"/>
    <property type="molecule type" value="Genomic_DNA"/>
</dbReference>
<keyword evidence="9" id="KW-1185">Reference proteome</keyword>
<feature type="domain" description="4Fe-4S ferredoxin-type" evidence="7">
    <location>
        <begin position="4"/>
        <end position="34"/>
    </location>
</feature>
<protein>
    <submittedName>
        <fullName evidence="8">4Fe-4S dicluster domain-containing protein</fullName>
    </submittedName>
</protein>
<dbReference type="PANTHER" id="PTHR43545:SF6">
    <property type="entry name" value="FORMATE DEHYDROGENASE, NITRATE-INDUCIBLE, IRON-SULFUR SUBUNIT"/>
    <property type="match status" value="1"/>
</dbReference>
<dbReference type="InterPro" id="IPR015246">
    <property type="entry name" value="Formate_DH_TM"/>
</dbReference>
<evidence type="ECO:0000256" key="6">
    <source>
        <dbReference type="ARBA" id="ARBA00023014"/>
    </source>
</evidence>
<name>A0ABY5ZM28_9BACT</name>
<sequence>MARKAFLIDMSRCIACRACQVGCKQWNKLDPEATVNRGCYENPPQLTPQLYNQMQFIEQDNGDQLRWLYLNKRCMHCADAGCIKVCPSAGALYHTPEGLVGFNQDKCIECNYCVNGCPFDVPRYDARKKVTKCHACIDRIANGMLPACVKACPTQTLRFGDRDSLIAEAKAAGKKVYGENDLKGLGAVYILEDSPETYKLPAKPAIPASIFLWKDVVKPFGILGFWGAVGAALLHYVTFGPKKLENGEDHDTPEKGA</sequence>
<evidence type="ECO:0000256" key="2">
    <source>
        <dbReference type="ARBA" id="ARBA00022485"/>
    </source>
</evidence>
<dbReference type="InterPro" id="IPR051555">
    <property type="entry name" value="FDH_Electron_Transfer_Unit"/>
</dbReference>
<dbReference type="PROSITE" id="PS00198">
    <property type="entry name" value="4FE4S_FER_1"/>
    <property type="match status" value="1"/>
</dbReference>
<dbReference type="Pfam" id="PF09163">
    <property type="entry name" value="Form-deh_trans"/>
    <property type="match status" value="1"/>
</dbReference>
<dbReference type="RefSeq" id="WP_260747240.1">
    <property type="nucleotide sequence ID" value="NZ_CP092109.1"/>
</dbReference>
<keyword evidence="4" id="KW-0677">Repeat</keyword>
<dbReference type="Proteomes" id="UP001060414">
    <property type="component" value="Chromosome"/>
</dbReference>
<keyword evidence="5" id="KW-0408">Iron</keyword>
<comment type="subcellular location">
    <subcellularLocation>
        <location evidence="1">Cell envelope</location>
    </subcellularLocation>
</comment>
<evidence type="ECO:0000313" key="9">
    <source>
        <dbReference type="Proteomes" id="UP001060414"/>
    </source>
</evidence>
<evidence type="ECO:0000256" key="1">
    <source>
        <dbReference type="ARBA" id="ARBA00004196"/>
    </source>
</evidence>
<dbReference type="InterPro" id="IPR014603">
    <property type="entry name" value="Formate_DH_Fe-S_su"/>
</dbReference>
<dbReference type="PIRSF" id="PIRSF036298">
    <property type="entry name" value="FDH_4Fe4S"/>
    <property type="match status" value="1"/>
</dbReference>
<dbReference type="Pfam" id="PF13247">
    <property type="entry name" value="Fer4_11"/>
    <property type="match status" value="1"/>
</dbReference>
<dbReference type="InterPro" id="IPR038384">
    <property type="entry name" value="Formate_DH_C_sf"/>
</dbReference>
<dbReference type="InterPro" id="IPR017896">
    <property type="entry name" value="4Fe4S_Fe-S-bd"/>
</dbReference>
<accession>A0ABY5ZM28</accession>
<dbReference type="PROSITE" id="PS51379">
    <property type="entry name" value="4FE4S_FER_2"/>
    <property type="match status" value="3"/>
</dbReference>
<gene>
    <name evidence="8" type="ORF">L9S41_14500</name>
</gene>
<evidence type="ECO:0000256" key="3">
    <source>
        <dbReference type="ARBA" id="ARBA00022723"/>
    </source>
</evidence>
<feature type="domain" description="4Fe-4S ferredoxin-type" evidence="7">
    <location>
        <begin position="65"/>
        <end position="97"/>
    </location>
</feature>
<proteinExistence type="predicted"/>
<dbReference type="Gene3D" id="3.30.70.20">
    <property type="match status" value="2"/>
</dbReference>
<evidence type="ECO:0000259" key="7">
    <source>
        <dbReference type="PROSITE" id="PS51379"/>
    </source>
</evidence>
<reference evidence="8" key="1">
    <citation type="journal article" date="2022" name="Environ. Microbiol.">
        <title>Geoalkalibacter halelectricus SAP #1 sp. nov. possessing extracellular electron transfer and mineral#reducing capabilities from a haloalkaline environment.</title>
        <authorList>
            <person name="Yadav S."/>
            <person name="Singh R."/>
            <person name="Sundharam S.S."/>
            <person name="Chaudhary S."/>
            <person name="Krishnamurthi S."/>
            <person name="Patil S.A."/>
        </authorList>
    </citation>
    <scope>NUCLEOTIDE SEQUENCE</scope>
    <source>
        <strain evidence="8">SAP-1</strain>
    </source>
</reference>
<keyword evidence="2" id="KW-0004">4Fe-4S</keyword>
<keyword evidence="3" id="KW-0479">Metal-binding</keyword>
<dbReference type="PANTHER" id="PTHR43545">
    <property type="entry name" value="FORMATE DEHYDROGENASE, NITRATE-INDUCIBLE, IRON-SULFUR SUBUNIT"/>
    <property type="match status" value="1"/>
</dbReference>